<dbReference type="AlphaFoldDB" id="A0A235F3Y9"/>
<protein>
    <recommendedName>
        <fullName evidence="3">Peptidase M20 dimerisation domain-containing protein</fullName>
    </recommendedName>
</protein>
<keyword evidence="2" id="KW-1185">Reference proteome</keyword>
<gene>
    <name evidence="1" type="ORF">CGZ90_19950</name>
</gene>
<sequence length="109" mass="12192">MASVMERFPTVSGRKVKKKTYFNGLSDLSYIGFQYSEDDLASYTGNSPLLEKIYPLPIEAMKKLDVPVLNIGPFGKDAHQWTERLDLASMTEAKNMAELAVTSILQSKD</sequence>
<organism evidence="1 2">
    <name type="scientific">Fictibacillus aquaticus</name>
    <dbReference type="NCBI Taxonomy" id="2021314"/>
    <lineage>
        <taxon>Bacteria</taxon>
        <taxon>Bacillati</taxon>
        <taxon>Bacillota</taxon>
        <taxon>Bacilli</taxon>
        <taxon>Bacillales</taxon>
        <taxon>Fictibacillaceae</taxon>
        <taxon>Fictibacillus</taxon>
    </lineage>
</organism>
<evidence type="ECO:0000313" key="2">
    <source>
        <dbReference type="Proteomes" id="UP000215059"/>
    </source>
</evidence>
<reference evidence="1 2" key="1">
    <citation type="submission" date="2017-07" db="EMBL/GenBank/DDBJ databases">
        <title>Fictibacillus sp. nov. GDSW-R2A3 Genome sequencing and assembly.</title>
        <authorList>
            <person name="Mayilraj S."/>
        </authorList>
    </citation>
    <scope>NUCLEOTIDE SEQUENCE [LARGE SCALE GENOMIC DNA]</scope>
    <source>
        <strain evidence="1 2">GDSW-R2A3</strain>
    </source>
</reference>
<name>A0A235F3Y9_9BACL</name>
<accession>A0A235F3Y9</accession>
<proteinExistence type="predicted"/>
<dbReference type="Proteomes" id="UP000215059">
    <property type="component" value="Unassembled WGS sequence"/>
</dbReference>
<evidence type="ECO:0008006" key="3">
    <source>
        <dbReference type="Google" id="ProtNLM"/>
    </source>
</evidence>
<evidence type="ECO:0000313" key="1">
    <source>
        <dbReference type="EMBL" id="OYD55990.1"/>
    </source>
</evidence>
<dbReference type="EMBL" id="NOII01000079">
    <property type="protein sequence ID" value="OYD55990.1"/>
    <property type="molecule type" value="Genomic_DNA"/>
</dbReference>
<comment type="caution">
    <text evidence="1">The sequence shown here is derived from an EMBL/GenBank/DDBJ whole genome shotgun (WGS) entry which is preliminary data.</text>
</comment>